<dbReference type="PANTHER" id="PTHR23235:SF120">
    <property type="entry name" value="KRUPPEL-LIKE FACTOR 15"/>
    <property type="match status" value="1"/>
</dbReference>
<feature type="domain" description="C2H2-type" evidence="11">
    <location>
        <begin position="101"/>
        <end position="128"/>
    </location>
</feature>
<evidence type="ECO:0000256" key="3">
    <source>
        <dbReference type="ARBA" id="ARBA00022737"/>
    </source>
</evidence>
<comment type="caution">
    <text evidence="12">The sequence shown here is derived from an EMBL/GenBank/DDBJ whole genome shotgun (WGS) entry which is preliminary data.</text>
</comment>
<evidence type="ECO:0000256" key="5">
    <source>
        <dbReference type="ARBA" id="ARBA00022833"/>
    </source>
</evidence>
<evidence type="ECO:0000256" key="6">
    <source>
        <dbReference type="ARBA" id="ARBA00023015"/>
    </source>
</evidence>
<dbReference type="GO" id="GO:0005634">
    <property type="term" value="C:nucleus"/>
    <property type="evidence" value="ECO:0007669"/>
    <property type="project" value="UniProtKB-SubCell"/>
</dbReference>
<sequence>MRRTLGVNYCLLESEFRQIESNVKVKCILTDDDPNFKGITKGMMPNFYDNSRPTMVPTSSTLLGGAPNGGEQPSKKQQIIPFDLEATLQAVDNEVLEGEEGSCPICNKTFSRKTSLLNHIRNHTAEKKYVCEYCQKGFSQQANLRNHVRIHTNERPYVCVDCGKAFTQITNLNNHRRLHTGERPYVCIEANCGRSFAQVSIL</sequence>
<keyword evidence="6" id="KW-0805">Transcription regulation</keyword>
<keyword evidence="13" id="KW-1185">Reference proteome</keyword>
<dbReference type="InterPro" id="IPR013087">
    <property type="entry name" value="Znf_C2H2_type"/>
</dbReference>
<dbReference type="FunFam" id="3.30.160.60:FF:002716">
    <property type="entry name" value="Zinc finger protein 212"/>
    <property type="match status" value="1"/>
</dbReference>
<evidence type="ECO:0000256" key="4">
    <source>
        <dbReference type="ARBA" id="ARBA00022771"/>
    </source>
</evidence>
<dbReference type="Proteomes" id="UP001562425">
    <property type="component" value="Unassembled WGS sequence"/>
</dbReference>
<evidence type="ECO:0000313" key="12">
    <source>
        <dbReference type="EMBL" id="KAL1378053.1"/>
    </source>
</evidence>
<dbReference type="PROSITE" id="PS00028">
    <property type="entry name" value="ZINC_FINGER_C2H2_1"/>
    <property type="match status" value="3"/>
</dbReference>
<proteinExistence type="predicted"/>
<organism evidence="12 13">
    <name type="scientific">Culex pipiens pipiens</name>
    <name type="common">Northern house mosquito</name>
    <dbReference type="NCBI Taxonomy" id="38569"/>
    <lineage>
        <taxon>Eukaryota</taxon>
        <taxon>Metazoa</taxon>
        <taxon>Ecdysozoa</taxon>
        <taxon>Arthropoda</taxon>
        <taxon>Hexapoda</taxon>
        <taxon>Insecta</taxon>
        <taxon>Pterygota</taxon>
        <taxon>Neoptera</taxon>
        <taxon>Endopterygota</taxon>
        <taxon>Diptera</taxon>
        <taxon>Nematocera</taxon>
        <taxon>Culicoidea</taxon>
        <taxon>Culicidae</taxon>
        <taxon>Culicinae</taxon>
        <taxon>Culicini</taxon>
        <taxon>Culex</taxon>
        <taxon>Culex</taxon>
    </lineage>
</organism>
<name>A0ABD1CNW2_CULPP</name>
<dbReference type="SMART" id="SM00355">
    <property type="entry name" value="ZnF_C2H2"/>
    <property type="match status" value="3"/>
</dbReference>
<dbReference type="GO" id="GO:0008270">
    <property type="term" value="F:zinc ion binding"/>
    <property type="evidence" value="ECO:0007669"/>
    <property type="project" value="UniProtKB-KW"/>
</dbReference>
<dbReference type="SUPFAM" id="SSF57667">
    <property type="entry name" value="beta-beta-alpha zinc fingers"/>
    <property type="match status" value="2"/>
</dbReference>
<reference evidence="12 13" key="1">
    <citation type="submission" date="2024-05" db="EMBL/GenBank/DDBJ databases">
        <title>Culex pipiens pipiens assembly and annotation.</title>
        <authorList>
            <person name="Alout H."/>
            <person name="Durand T."/>
        </authorList>
    </citation>
    <scope>NUCLEOTIDE SEQUENCE [LARGE SCALE GENOMIC DNA]</scope>
    <source>
        <strain evidence="12">HA-2024</strain>
        <tissue evidence="12">Whole body</tissue>
    </source>
</reference>
<evidence type="ECO:0000256" key="2">
    <source>
        <dbReference type="ARBA" id="ARBA00022723"/>
    </source>
</evidence>
<keyword evidence="4 10" id="KW-0863">Zinc-finger</keyword>
<protein>
    <recommendedName>
        <fullName evidence="11">C2H2-type domain-containing protein</fullName>
    </recommendedName>
</protein>
<evidence type="ECO:0000256" key="10">
    <source>
        <dbReference type="PROSITE-ProRule" id="PRU00042"/>
    </source>
</evidence>
<dbReference type="FunFam" id="3.30.160.60:FF:000110">
    <property type="entry name" value="Zinc finger protein-like"/>
    <property type="match status" value="1"/>
</dbReference>
<gene>
    <name evidence="12" type="ORF">pipiens_015850</name>
</gene>
<evidence type="ECO:0000259" key="11">
    <source>
        <dbReference type="PROSITE" id="PS50157"/>
    </source>
</evidence>
<dbReference type="FunFam" id="3.30.160.60:FF:000065">
    <property type="entry name" value="B-cell CLL/lymphoma 6, member B"/>
    <property type="match status" value="1"/>
</dbReference>
<dbReference type="AlphaFoldDB" id="A0ABD1CNW2"/>
<keyword evidence="5" id="KW-0862">Zinc</keyword>
<dbReference type="PROSITE" id="PS50157">
    <property type="entry name" value="ZINC_FINGER_C2H2_2"/>
    <property type="match status" value="3"/>
</dbReference>
<dbReference type="InterPro" id="IPR036236">
    <property type="entry name" value="Znf_C2H2_sf"/>
</dbReference>
<evidence type="ECO:0000256" key="9">
    <source>
        <dbReference type="ARBA" id="ARBA00023242"/>
    </source>
</evidence>
<keyword evidence="7" id="KW-0238">DNA-binding</keyword>
<accession>A0ABD1CNW2</accession>
<feature type="domain" description="C2H2-type" evidence="11">
    <location>
        <begin position="157"/>
        <end position="184"/>
    </location>
</feature>
<keyword evidence="9" id="KW-0539">Nucleus</keyword>
<keyword evidence="8" id="KW-0804">Transcription</keyword>
<evidence type="ECO:0000256" key="8">
    <source>
        <dbReference type="ARBA" id="ARBA00023163"/>
    </source>
</evidence>
<evidence type="ECO:0000256" key="1">
    <source>
        <dbReference type="ARBA" id="ARBA00004123"/>
    </source>
</evidence>
<dbReference type="PANTHER" id="PTHR23235">
    <property type="entry name" value="KRUEPPEL-LIKE TRANSCRIPTION FACTOR"/>
    <property type="match status" value="1"/>
</dbReference>
<comment type="subcellular location">
    <subcellularLocation>
        <location evidence="1">Nucleus</location>
    </subcellularLocation>
</comment>
<dbReference type="GO" id="GO:0003677">
    <property type="term" value="F:DNA binding"/>
    <property type="evidence" value="ECO:0007669"/>
    <property type="project" value="UniProtKB-KW"/>
</dbReference>
<keyword evidence="3" id="KW-0677">Repeat</keyword>
<dbReference type="Pfam" id="PF00096">
    <property type="entry name" value="zf-C2H2"/>
    <property type="match status" value="3"/>
</dbReference>
<evidence type="ECO:0000256" key="7">
    <source>
        <dbReference type="ARBA" id="ARBA00023125"/>
    </source>
</evidence>
<keyword evidence="2" id="KW-0479">Metal-binding</keyword>
<dbReference type="EMBL" id="JBEHCU010010542">
    <property type="protein sequence ID" value="KAL1378053.1"/>
    <property type="molecule type" value="Genomic_DNA"/>
</dbReference>
<evidence type="ECO:0000313" key="13">
    <source>
        <dbReference type="Proteomes" id="UP001562425"/>
    </source>
</evidence>
<feature type="domain" description="C2H2-type" evidence="11">
    <location>
        <begin position="129"/>
        <end position="156"/>
    </location>
</feature>
<dbReference type="Gene3D" id="3.30.160.60">
    <property type="entry name" value="Classic Zinc Finger"/>
    <property type="match status" value="4"/>
</dbReference>